<dbReference type="EMBL" id="PFMK01000005">
    <property type="protein sequence ID" value="PIZ03303.1"/>
    <property type="molecule type" value="Genomic_DNA"/>
</dbReference>
<dbReference type="InterPro" id="IPR036291">
    <property type="entry name" value="NAD(P)-bd_dom_sf"/>
</dbReference>
<reference evidence="9" key="1">
    <citation type="submission" date="2017-09" db="EMBL/GenBank/DDBJ databases">
        <title>Depth-based differentiation of microbial function through sediment-hosted aquifers and enrichment of novel symbionts in the deep terrestrial subsurface.</title>
        <authorList>
            <person name="Probst A.J."/>
            <person name="Ladd B."/>
            <person name="Jarett J.K."/>
            <person name="Geller-Mcgrath D.E."/>
            <person name="Sieber C.M.K."/>
            <person name="Emerson J.B."/>
            <person name="Anantharaman K."/>
            <person name="Thomas B.C."/>
            <person name="Malmstrom R."/>
            <person name="Stieglmeier M."/>
            <person name="Klingl A."/>
            <person name="Woyke T."/>
            <person name="Ryan C.M."/>
            <person name="Banfield J.F."/>
        </authorList>
    </citation>
    <scope>NUCLEOTIDE SEQUENCE [LARGE SCALE GENOMIC DNA]</scope>
</reference>
<evidence type="ECO:0000313" key="9">
    <source>
        <dbReference type="Proteomes" id="UP000231069"/>
    </source>
</evidence>
<name>A0A2M7RSN0_9BACT</name>
<comment type="similarity">
    <text evidence="1 5">Belongs to the D-isomer specific 2-hydroxyacid dehydrogenase family.</text>
</comment>
<dbReference type="InterPro" id="IPR029752">
    <property type="entry name" value="D-isomer_DH_CS1"/>
</dbReference>
<dbReference type="InterPro" id="IPR050857">
    <property type="entry name" value="D-2-hydroxyacid_DH"/>
</dbReference>
<dbReference type="AlphaFoldDB" id="A0A2M7RSN0"/>
<dbReference type="FunFam" id="3.40.50.720:FF:000041">
    <property type="entry name" value="D-3-phosphoglycerate dehydrogenase"/>
    <property type="match status" value="1"/>
</dbReference>
<keyword evidence="4" id="KW-0520">NAD</keyword>
<dbReference type="Gene3D" id="3.40.50.720">
    <property type="entry name" value="NAD(P)-binding Rossmann-like Domain"/>
    <property type="match status" value="2"/>
</dbReference>
<dbReference type="InterPro" id="IPR006140">
    <property type="entry name" value="D-isomer_DH_NAD-bd"/>
</dbReference>
<protein>
    <submittedName>
        <fullName evidence="8">3-phosphoglycerate dehydrogenase</fullName>
    </submittedName>
</protein>
<evidence type="ECO:0000259" key="7">
    <source>
        <dbReference type="Pfam" id="PF02826"/>
    </source>
</evidence>
<accession>A0A2M7RSN0</accession>
<dbReference type="CDD" id="cd12173">
    <property type="entry name" value="PGDH_4"/>
    <property type="match status" value="1"/>
</dbReference>
<dbReference type="InterPro" id="IPR029753">
    <property type="entry name" value="D-isomer_DH_CS"/>
</dbReference>
<dbReference type="Pfam" id="PF00389">
    <property type="entry name" value="2-Hacid_dh"/>
    <property type="match status" value="1"/>
</dbReference>
<evidence type="ECO:0000256" key="5">
    <source>
        <dbReference type="RuleBase" id="RU003719"/>
    </source>
</evidence>
<dbReference type="PROSITE" id="PS00065">
    <property type="entry name" value="D_2_HYDROXYACID_DH_1"/>
    <property type="match status" value="1"/>
</dbReference>
<dbReference type="PANTHER" id="PTHR42789:SF1">
    <property type="entry name" value="D-ISOMER SPECIFIC 2-HYDROXYACID DEHYDROGENASE FAMILY PROTEIN (AFU_ORTHOLOGUE AFUA_6G10090)"/>
    <property type="match status" value="1"/>
</dbReference>
<evidence type="ECO:0000256" key="2">
    <source>
        <dbReference type="ARBA" id="ARBA00022605"/>
    </source>
</evidence>
<dbReference type="Proteomes" id="UP000231069">
    <property type="component" value="Unassembled WGS sequence"/>
</dbReference>
<feature type="domain" description="D-isomer specific 2-hydroxyacid dehydrogenase catalytic" evidence="6">
    <location>
        <begin position="7"/>
        <end position="305"/>
    </location>
</feature>
<dbReference type="InterPro" id="IPR006139">
    <property type="entry name" value="D-isomer_2_OHA_DH_cat_dom"/>
</dbReference>
<evidence type="ECO:0000256" key="3">
    <source>
        <dbReference type="ARBA" id="ARBA00023002"/>
    </source>
</evidence>
<dbReference type="PANTHER" id="PTHR42789">
    <property type="entry name" value="D-ISOMER SPECIFIC 2-HYDROXYACID DEHYDROGENASE FAMILY PROTEIN (AFU_ORTHOLOGUE AFUA_6G10090)"/>
    <property type="match status" value="1"/>
</dbReference>
<evidence type="ECO:0000313" key="8">
    <source>
        <dbReference type="EMBL" id="PIZ03303.1"/>
    </source>
</evidence>
<organism evidence="8 9">
    <name type="scientific">Candidatus Gottesmanbacteria bacterium CG_4_10_14_0_8_um_filter_37_24</name>
    <dbReference type="NCBI Taxonomy" id="1974574"/>
    <lineage>
        <taxon>Bacteria</taxon>
        <taxon>Candidatus Gottesmaniibacteriota</taxon>
    </lineage>
</organism>
<evidence type="ECO:0000256" key="1">
    <source>
        <dbReference type="ARBA" id="ARBA00005854"/>
    </source>
</evidence>
<evidence type="ECO:0000256" key="4">
    <source>
        <dbReference type="ARBA" id="ARBA00023027"/>
    </source>
</evidence>
<dbReference type="Pfam" id="PF02826">
    <property type="entry name" value="2-Hacid_dh_C"/>
    <property type="match status" value="1"/>
</dbReference>
<dbReference type="SUPFAM" id="SSF52283">
    <property type="entry name" value="Formate/glycerate dehydrogenase catalytic domain-like"/>
    <property type="match status" value="1"/>
</dbReference>
<dbReference type="GO" id="GO:0051287">
    <property type="term" value="F:NAD binding"/>
    <property type="evidence" value="ECO:0007669"/>
    <property type="project" value="InterPro"/>
</dbReference>
<proteinExistence type="inferred from homology"/>
<dbReference type="SUPFAM" id="SSF51735">
    <property type="entry name" value="NAD(P)-binding Rossmann-fold domains"/>
    <property type="match status" value="1"/>
</dbReference>
<dbReference type="GO" id="GO:0047545">
    <property type="term" value="F:(S)-2-hydroxyglutarate dehydrogenase activity"/>
    <property type="evidence" value="ECO:0007669"/>
    <property type="project" value="UniProtKB-ARBA"/>
</dbReference>
<comment type="caution">
    <text evidence="8">The sequence shown here is derived from an EMBL/GenBank/DDBJ whole genome shotgun (WGS) entry which is preliminary data.</text>
</comment>
<dbReference type="GO" id="GO:0006564">
    <property type="term" value="P:L-serine biosynthetic process"/>
    <property type="evidence" value="ECO:0007669"/>
    <property type="project" value="UniProtKB-ARBA"/>
</dbReference>
<dbReference type="GO" id="GO:0004617">
    <property type="term" value="F:phosphoglycerate dehydrogenase activity"/>
    <property type="evidence" value="ECO:0007669"/>
    <property type="project" value="UniProtKB-ARBA"/>
</dbReference>
<keyword evidence="2" id="KW-0028">Amino-acid biosynthesis</keyword>
<gene>
    <name evidence="8" type="ORF">COY59_00230</name>
</gene>
<sequence length="306" mass="33764">MINFMKILISDKINETSLIKLKENGIGYDYLPEITPQELIVSIQVYNGLIVRSRTKVTKEVIRKGNNLKVIGRVGSGVDNIDIMEAKKKNILVVNSPGANSQAVSELTVALILSFLRKLDKAYPSMKNGLWLKKELTGSELCGKTVGIIGYGNIGKKVEKILKAFGAEVLIYSRSYKTKELQEIFQISDIITIHLPLNKDTKGFISDEKLAGMKKTAFLVNTSRGEIIDENALLEMVSEGKIAGCALDVYSKEPLPIESPWRKLENAILTPHIGASTKEALKKGSITVIEDIIKVIKGVRPVNQVL</sequence>
<dbReference type="PROSITE" id="PS00671">
    <property type="entry name" value="D_2_HYDROXYACID_DH_3"/>
    <property type="match status" value="1"/>
</dbReference>
<evidence type="ECO:0000259" key="6">
    <source>
        <dbReference type="Pfam" id="PF00389"/>
    </source>
</evidence>
<feature type="domain" description="D-isomer specific 2-hydroxyacid dehydrogenase NAD-binding" evidence="7">
    <location>
        <begin position="109"/>
        <end position="274"/>
    </location>
</feature>
<dbReference type="PROSITE" id="PS00670">
    <property type="entry name" value="D_2_HYDROXYACID_DH_2"/>
    <property type="match status" value="1"/>
</dbReference>
<keyword evidence="3 5" id="KW-0560">Oxidoreductase</keyword>